<feature type="region of interest" description="Disordered" evidence="1">
    <location>
        <begin position="237"/>
        <end position="264"/>
    </location>
</feature>
<dbReference type="CDD" id="cd01745">
    <property type="entry name" value="GATase1_2"/>
    <property type="match status" value="1"/>
</dbReference>
<evidence type="ECO:0000256" key="1">
    <source>
        <dbReference type="SAM" id="MobiDB-lite"/>
    </source>
</evidence>
<dbReference type="Proteomes" id="UP000291189">
    <property type="component" value="Unassembled WGS sequence"/>
</dbReference>
<keyword evidence="2" id="KW-0378">Hydrolase</keyword>
<protein>
    <submittedName>
        <fullName evidence="2">Gamma-glutamyl-gamma-aminobutyrate hydrolase family protein</fullName>
    </submittedName>
</protein>
<name>A0A4Q5IWW0_9ACTN</name>
<dbReference type="SUPFAM" id="SSF52317">
    <property type="entry name" value="Class I glutamine amidotransferase-like"/>
    <property type="match status" value="1"/>
</dbReference>
<dbReference type="OrthoDB" id="9813383at2"/>
<dbReference type="PANTHER" id="PTHR43235">
    <property type="entry name" value="GLUTAMINE AMIDOTRANSFERASE PB2B2.05-RELATED"/>
    <property type="match status" value="1"/>
</dbReference>
<feature type="compositionally biased region" description="Basic and acidic residues" evidence="1">
    <location>
        <begin position="243"/>
        <end position="264"/>
    </location>
</feature>
<dbReference type="Pfam" id="PF07722">
    <property type="entry name" value="Peptidase_C26"/>
    <property type="match status" value="1"/>
</dbReference>
<dbReference type="GO" id="GO:0006598">
    <property type="term" value="P:polyamine catabolic process"/>
    <property type="evidence" value="ECO:0007669"/>
    <property type="project" value="TreeGrafter"/>
</dbReference>
<dbReference type="InterPro" id="IPR044668">
    <property type="entry name" value="PuuD-like"/>
</dbReference>
<comment type="caution">
    <text evidence="2">The sequence shown here is derived from an EMBL/GenBank/DDBJ whole genome shotgun (WGS) entry which is preliminary data.</text>
</comment>
<dbReference type="AlphaFoldDB" id="A0A4Q5IWW0"/>
<dbReference type="PROSITE" id="PS51273">
    <property type="entry name" value="GATASE_TYPE_1"/>
    <property type="match status" value="1"/>
</dbReference>
<dbReference type="Gene3D" id="3.40.50.880">
    <property type="match status" value="1"/>
</dbReference>
<dbReference type="InterPro" id="IPR011697">
    <property type="entry name" value="Peptidase_C26"/>
</dbReference>
<gene>
    <name evidence="2" type="ORF">ETU37_17000</name>
</gene>
<evidence type="ECO:0000313" key="3">
    <source>
        <dbReference type="Proteomes" id="UP000291189"/>
    </source>
</evidence>
<organism evidence="2 3">
    <name type="scientific">Nocardioides iriomotensis</name>
    <dbReference type="NCBI Taxonomy" id="715784"/>
    <lineage>
        <taxon>Bacteria</taxon>
        <taxon>Bacillati</taxon>
        <taxon>Actinomycetota</taxon>
        <taxon>Actinomycetes</taxon>
        <taxon>Propionibacteriales</taxon>
        <taxon>Nocardioidaceae</taxon>
        <taxon>Nocardioides</taxon>
    </lineage>
</organism>
<dbReference type="PANTHER" id="PTHR43235:SF1">
    <property type="entry name" value="GLUTAMINE AMIDOTRANSFERASE PB2B2.05-RELATED"/>
    <property type="match status" value="1"/>
</dbReference>
<evidence type="ECO:0000313" key="2">
    <source>
        <dbReference type="EMBL" id="RYU10463.1"/>
    </source>
</evidence>
<keyword evidence="3" id="KW-1185">Reference proteome</keyword>
<dbReference type="GO" id="GO:0005829">
    <property type="term" value="C:cytosol"/>
    <property type="evidence" value="ECO:0007669"/>
    <property type="project" value="TreeGrafter"/>
</dbReference>
<accession>A0A4Q5IWW0</accession>
<dbReference type="InterPro" id="IPR029062">
    <property type="entry name" value="Class_I_gatase-like"/>
</dbReference>
<reference evidence="2 3" key="1">
    <citation type="submission" date="2019-01" db="EMBL/GenBank/DDBJ databases">
        <title>Nocardioides guangzhouensis sp. nov., an actinobacterium isolated from soil.</title>
        <authorList>
            <person name="Fu Y."/>
            <person name="Cai Y."/>
            <person name="Lin Z."/>
            <person name="Chen P."/>
        </authorList>
    </citation>
    <scope>NUCLEOTIDE SEQUENCE [LARGE SCALE GENOMIC DNA]</scope>
    <source>
        <strain evidence="2 3">NBRC 105384</strain>
    </source>
</reference>
<dbReference type="GO" id="GO:0033969">
    <property type="term" value="F:gamma-glutamyl-gamma-aminobutyrate hydrolase activity"/>
    <property type="evidence" value="ECO:0007669"/>
    <property type="project" value="TreeGrafter"/>
</dbReference>
<dbReference type="RefSeq" id="WP_129988547.1">
    <property type="nucleotide sequence ID" value="NZ_SDPU01000030.1"/>
</dbReference>
<dbReference type="EMBL" id="SDPU01000030">
    <property type="protein sequence ID" value="RYU10463.1"/>
    <property type="molecule type" value="Genomic_DNA"/>
</dbReference>
<sequence>MSASDRPVVVGLTTYVERAQQGVWDVPAAYLQYQYVESVTRVGAVATLLPPQPVSAAAVDAVLDRVDALVLTGGKDVDARLYGEQPHAEADEPRTERDAWELGLLRGALDRGMPVLGICRGAQVLNVALGGTLEQHLPDAMGGADDHRAGLGKFAGRTVRTVPGSRLASILGEEAGASCYHHQAIAKLAPDLVASGHAEDGIVEAVELPGERFVLAVQWHPEETLDDVRLFHALTEAAAPGGRADRQAQEPPGRDHDDKEREAS</sequence>
<proteinExistence type="predicted"/>